<organism evidence="2 3">
    <name type="scientific">Knipowitschia caucasica</name>
    <name type="common">Caucasian dwarf goby</name>
    <name type="synonym">Pomatoschistus caucasicus</name>
    <dbReference type="NCBI Taxonomy" id="637954"/>
    <lineage>
        <taxon>Eukaryota</taxon>
        <taxon>Metazoa</taxon>
        <taxon>Chordata</taxon>
        <taxon>Craniata</taxon>
        <taxon>Vertebrata</taxon>
        <taxon>Euteleostomi</taxon>
        <taxon>Actinopterygii</taxon>
        <taxon>Neopterygii</taxon>
        <taxon>Teleostei</taxon>
        <taxon>Neoteleostei</taxon>
        <taxon>Acanthomorphata</taxon>
        <taxon>Gobiaria</taxon>
        <taxon>Gobiiformes</taxon>
        <taxon>Gobioidei</taxon>
        <taxon>Gobiidae</taxon>
        <taxon>Gobiinae</taxon>
        <taxon>Knipowitschia</taxon>
    </lineage>
</organism>
<dbReference type="AlphaFoldDB" id="A0AAV2LY94"/>
<name>A0AAV2LY94_KNICA</name>
<sequence length="162" mass="18112">MSRAASENPCLRVSGLCACDISQKAGAADVRLAPRSRTPGGAGLVQSPPPIRGTKAQGPLERCEFSGFCAQSAETRRVRNLTFADGRIVFVKPSPRRWQFRATGKRWSGREQHGAEGQGWGSVGGDWWRYRWGVWTDMRVTLEIKFKRHELILFCMNGKKCD</sequence>
<evidence type="ECO:0000313" key="2">
    <source>
        <dbReference type="EMBL" id="CAL1605980.1"/>
    </source>
</evidence>
<evidence type="ECO:0000313" key="3">
    <source>
        <dbReference type="Proteomes" id="UP001497482"/>
    </source>
</evidence>
<dbReference type="Proteomes" id="UP001497482">
    <property type="component" value="Chromosome 5"/>
</dbReference>
<accession>A0AAV2LY94</accession>
<evidence type="ECO:0000256" key="1">
    <source>
        <dbReference type="SAM" id="MobiDB-lite"/>
    </source>
</evidence>
<keyword evidence="3" id="KW-1185">Reference proteome</keyword>
<feature type="region of interest" description="Disordered" evidence="1">
    <location>
        <begin position="33"/>
        <end position="57"/>
    </location>
</feature>
<proteinExistence type="predicted"/>
<reference evidence="2 3" key="1">
    <citation type="submission" date="2024-04" db="EMBL/GenBank/DDBJ databases">
        <authorList>
            <person name="Waldvogel A.-M."/>
            <person name="Schoenle A."/>
        </authorList>
    </citation>
    <scope>NUCLEOTIDE SEQUENCE [LARGE SCALE GENOMIC DNA]</scope>
</reference>
<protein>
    <submittedName>
        <fullName evidence="2">Uncharacterized protein</fullName>
    </submittedName>
</protein>
<gene>
    <name evidence="2" type="ORF">KC01_LOCUS33263</name>
</gene>
<dbReference type="EMBL" id="OZ035827">
    <property type="protein sequence ID" value="CAL1605980.1"/>
    <property type="molecule type" value="Genomic_DNA"/>
</dbReference>